<dbReference type="PANTHER" id="PTHR38011:SF11">
    <property type="entry name" value="2,5-DIAMINO-6-RIBOSYLAMINO-4(3H)-PYRIMIDINONE 5'-PHOSPHATE REDUCTASE"/>
    <property type="match status" value="1"/>
</dbReference>
<dbReference type="InterPro" id="IPR002734">
    <property type="entry name" value="RibDG_C"/>
</dbReference>
<dbReference type="Proteomes" id="UP001336020">
    <property type="component" value="Unassembled WGS sequence"/>
</dbReference>
<evidence type="ECO:0000313" key="2">
    <source>
        <dbReference type="EMBL" id="MEE2059317.1"/>
    </source>
</evidence>
<dbReference type="RefSeq" id="WP_330134569.1">
    <property type="nucleotide sequence ID" value="NZ_JAUTXY010000008.1"/>
</dbReference>
<proteinExistence type="predicted"/>
<dbReference type="EMBL" id="JAUTXY010000008">
    <property type="protein sequence ID" value="MEE2059317.1"/>
    <property type="molecule type" value="Genomic_DNA"/>
</dbReference>
<evidence type="ECO:0000313" key="3">
    <source>
        <dbReference type="Proteomes" id="UP001336020"/>
    </source>
</evidence>
<name>A0ABU7LDI2_9NOCA</name>
<dbReference type="InterPro" id="IPR024072">
    <property type="entry name" value="DHFR-like_dom_sf"/>
</dbReference>
<dbReference type="Gene3D" id="3.40.430.10">
    <property type="entry name" value="Dihydrofolate Reductase, subunit A"/>
    <property type="match status" value="1"/>
</dbReference>
<dbReference type="PANTHER" id="PTHR38011">
    <property type="entry name" value="DIHYDROFOLATE REDUCTASE FAMILY PROTEIN (AFU_ORTHOLOGUE AFUA_8G06820)"/>
    <property type="match status" value="1"/>
</dbReference>
<dbReference type="SUPFAM" id="SSF53597">
    <property type="entry name" value="Dihydrofolate reductase-like"/>
    <property type="match status" value="1"/>
</dbReference>
<reference evidence="2 3" key="1">
    <citation type="submission" date="2023-07" db="EMBL/GenBank/DDBJ databases">
        <authorList>
            <person name="Girao M."/>
            <person name="Carvalho M.F."/>
        </authorList>
    </citation>
    <scope>NUCLEOTIDE SEQUENCE [LARGE SCALE GENOMIC DNA]</scope>
    <source>
        <strain evidence="2 3">YIM65754</strain>
    </source>
</reference>
<accession>A0ABU7LDI2</accession>
<protein>
    <submittedName>
        <fullName evidence="2">Dihydrofolate reductase family protein</fullName>
    </submittedName>
</protein>
<gene>
    <name evidence="2" type="ORF">Q7514_17505</name>
</gene>
<keyword evidence="3" id="KW-1185">Reference proteome</keyword>
<evidence type="ECO:0000259" key="1">
    <source>
        <dbReference type="Pfam" id="PF01872"/>
    </source>
</evidence>
<organism evidence="2 3">
    <name type="scientific">Rhodococcus artemisiae</name>
    <dbReference type="NCBI Taxonomy" id="714159"/>
    <lineage>
        <taxon>Bacteria</taxon>
        <taxon>Bacillati</taxon>
        <taxon>Actinomycetota</taxon>
        <taxon>Actinomycetes</taxon>
        <taxon>Mycobacteriales</taxon>
        <taxon>Nocardiaceae</taxon>
        <taxon>Rhodococcus</taxon>
    </lineage>
</organism>
<dbReference type="InterPro" id="IPR050765">
    <property type="entry name" value="Riboflavin_Biosynth_HTPR"/>
</dbReference>
<dbReference type="Pfam" id="PF01872">
    <property type="entry name" value="RibD_C"/>
    <property type="match status" value="1"/>
</dbReference>
<sequence length="187" mass="20261">MTRMIFFTASTLDGFIATEDHSLDWLLSRDIDHDGPGGGAGFMSRVGAAAMGASTYQWVLDYAGVDKWEYEFPCWVFTHRDGMPVAQGPDGPGDIRFTQDDVRAVYDEMAAAAGDRDLWMIGGGDLAGQFADAGLLDEMIVSFAPVTIGAGKPLLPRHVELELTDLARNGEFAIATYSVKPSVTPHR</sequence>
<comment type="caution">
    <text evidence="2">The sequence shown here is derived from an EMBL/GenBank/DDBJ whole genome shotgun (WGS) entry which is preliminary data.</text>
</comment>
<feature type="domain" description="Bacterial bifunctional deaminase-reductase C-terminal" evidence="1">
    <location>
        <begin position="107"/>
        <end position="157"/>
    </location>
</feature>